<evidence type="ECO:0000256" key="1">
    <source>
        <dbReference type="SAM" id="MobiDB-lite"/>
    </source>
</evidence>
<feature type="signal peptide" evidence="2">
    <location>
        <begin position="1"/>
        <end position="26"/>
    </location>
</feature>
<gene>
    <name evidence="3" type="ORF">SAMN02583745_01531</name>
</gene>
<proteinExistence type="predicted"/>
<dbReference type="STRING" id="1123402.SAMN02583745_01531"/>
<protein>
    <submittedName>
        <fullName evidence="3">Uncharacterized protein</fullName>
    </submittedName>
</protein>
<dbReference type="AlphaFoldDB" id="A0A1I0C9E8"/>
<sequence length="396" mass="43416">MKKMLFKPALIAMVISTSVFTSFSYAALTPYESSTSKQVEGLEPIIPSIGTVIFKQKTGIPYEASKNNGVKTQPQVGDKLYVPVDVLESVKAQYPDAYSADIYTFLDWDGDIENARQMGYEVSWYVLDAEDTSTNLDGKTPVQTNVFSDRNGVPYELSPDDLGKKIAFRVTPLTTNGTPNKGQPLDVMDISKLAGQKYPEGPDGRPDPNLPPVIDETKPETEHPNIDAPIVNVGNERYDVAVYNAKGERVDNAAGAVPYINTTYHVVVRKLNEDKTGYVDVTEQDDIKNNIVWRMYNPALTGEQSLVVNTGIAEAAVGDEAELEALRKTPDFTVKFSPDGDAIETRLGEDTTTFTTQLKNINGLYQDAPNFSEQGLTLRAVLVADNGEEVESEVAP</sequence>
<feature type="region of interest" description="Disordered" evidence="1">
    <location>
        <begin position="196"/>
        <end position="223"/>
    </location>
</feature>
<name>A0A1I0C9E8_9GAMM</name>
<dbReference type="RefSeq" id="WP_093319300.1">
    <property type="nucleotide sequence ID" value="NZ_FOHV01000010.1"/>
</dbReference>
<keyword evidence="2" id="KW-0732">Signal</keyword>
<dbReference type="EMBL" id="FOHV01000010">
    <property type="protein sequence ID" value="SET16085.1"/>
    <property type="molecule type" value="Genomic_DNA"/>
</dbReference>
<reference evidence="4" key="1">
    <citation type="submission" date="2016-10" db="EMBL/GenBank/DDBJ databases">
        <authorList>
            <person name="Varghese N."/>
            <person name="Submissions S."/>
        </authorList>
    </citation>
    <scope>NUCLEOTIDE SEQUENCE [LARGE SCALE GENOMIC DNA]</scope>
    <source>
        <strain evidence="4">DSM 18579</strain>
    </source>
</reference>
<evidence type="ECO:0000313" key="4">
    <source>
        <dbReference type="Proteomes" id="UP000242642"/>
    </source>
</evidence>
<feature type="chain" id="PRO_5017211736" evidence="2">
    <location>
        <begin position="27"/>
        <end position="396"/>
    </location>
</feature>
<dbReference type="Proteomes" id="UP000242642">
    <property type="component" value="Unassembled WGS sequence"/>
</dbReference>
<keyword evidence="4" id="KW-1185">Reference proteome</keyword>
<accession>A0A1I0C9E8</accession>
<evidence type="ECO:0000313" key="3">
    <source>
        <dbReference type="EMBL" id="SET16085.1"/>
    </source>
</evidence>
<evidence type="ECO:0000256" key="2">
    <source>
        <dbReference type="SAM" id="SignalP"/>
    </source>
</evidence>
<organism evidence="3 4">
    <name type="scientific">Thorsellia anophelis DSM 18579</name>
    <dbReference type="NCBI Taxonomy" id="1123402"/>
    <lineage>
        <taxon>Bacteria</taxon>
        <taxon>Pseudomonadati</taxon>
        <taxon>Pseudomonadota</taxon>
        <taxon>Gammaproteobacteria</taxon>
        <taxon>Enterobacterales</taxon>
        <taxon>Thorselliaceae</taxon>
        <taxon>Thorsellia</taxon>
    </lineage>
</organism>